<evidence type="ECO:0000313" key="2">
    <source>
        <dbReference type="EMBL" id="HJG37070.1"/>
    </source>
</evidence>
<evidence type="ECO:0000313" key="3">
    <source>
        <dbReference type="Proteomes" id="UP000753256"/>
    </source>
</evidence>
<dbReference type="RefSeq" id="WP_273189590.1">
    <property type="nucleotide sequence ID" value="NZ_CALUIL010000005.1"/>
</dbReference>
<name>A0A921LUR3_9ACTN</name>
<dbReference type="Proteomes" id="UP000753256">
    <property type="component" value="Unassembled WGS sequence"/>
</dbReference>
<proteinExistence type="predicted"/>
<organism evidence="2 3">
    <name type="scientific">Enorma phocaeensis</name>
    <dbReference type="NCBI Taxonomy" id="1871019"/>
    <lineage>
        <taxon>Bacteria</taxon>
        <taxon>Bacillati</taxon>
        <taxon>Actinomycetota</taxon>
        <taxon>Coriobacteriia</taxon>
        <taxon>Coriobacteriales</taxon>
        <taxon>Coriobacteriaceae</taxon>
        <taxon>Enorma</taxon>
    </lineage>
</organism>
<keyword evidence="1" id="KW-0812">Transmembrane</keyword>
<feature type="transmembrane region" description="Helical" evidence="1">
    <location>
        <begin position="41"/>
        <end position="64"/>
    </location>
</feature>
<accession>A0A921LUR3</accession>
<keyword evidence="1" id="KW-0472">Membrane</keyword>
<evidence type="ECO:0000256" key="1">
    <source>
        <dbReference type="SAM" id="Phobius"/>
    </source>
</evidence>
<dbReference type="EMBL" id="DYUZ01000016">
    <property type="protein sequence ID" value="HJG37070.1"/>
    <property type="molecule type" value="Genomic_DNA"/>
</dbReference>
<keyword evidence="1" id="KW-1133">Transmembrane helix</keyword>
<sequence>MGSRNAAAVALAVLSWIFRLAAIALCLIVIVLCFSGLVAKLNIVGFIVDLSRALPAAIAGWGVIASPFGGVFRFDFALVALACFILDYVCQRASRLVR</sequence>
<reference evidence="2" key="2">
    <citation type="submission" date="2021-09" db="EMBL/GenBank/DDBJ databases">
        <authorList>
            <person name="Gilroy R."/>
        </authorList>
    </citation>
    <scope>NUCLEOTIDE SEQUENCE</scope>
    <source>
        <strain evidence="2">ChiHjej13B12-9602</strain>
    </source>
</reference>
<dbReference type="AlphaFoldDB" id="A0A921LUR3"/>
<protein>
    <submittedName>
        <fullName evidence="2">Uncharacterized protein</fullName>
    </submittedName>
</protein>
<feature type="transmembrane region" description="Helical" evidence="1">
    <location>
        <begin position="6"/>
        <end position="34"/>
    </location>
</feature>
<comment type="caution">
    <text evidence="2">The sequence shown here is derived from an EMBL/GenBank/DDBJ whole genome shotgun (WGS) entry which is preliminary data.</text>
</comment>
<feature type="transmembrane region" description="Helical" evidence="1">
    <location>
        <begin position="70"/>
        <end position="90"/>
    </location>
</feature>
<gene>
    <name evidence="2" type="ORF">K8V70_04300</name>
</gene>
<reference evidence="2" key="1">
    <citation type="journal article" date="2021" name="PeerJ">
        <title>Extensive microbial diversity within the chicken gut microbiome revealed by metagenomics and culture.</title>
        <authorList>
            <person name="Gilroy R."/>
            <person name="Ravi A."/>
            <person name="Getino M."/>
            <person name="Pursley I."/>
            <person name="Horton D.L."/>
            <person name="Alikhan N.F."/>
            <person name="Baker D."/>
            <person name="Gharbi K."/>
            <person name="Hall N."/>
            <person name="Watson M."/>
            <person name="Adriaenssens E.M."/>
            <person name="Foster-Nyarko E."/>
            <person name="Jarju S."/>
            <person name="Secka A."/>
            <person name="Antonio M."/>
            <person name="Oren A."/>
            <person name="Chaudhuri R.R."/>
            <person name="La Ragione R."/>
            <person name="Hildebrand F."/>
            <person name="Pallen M.J."/>
        </authorList>
    </citation>
    <scope>NUCLEOTIDE SEQUENCE</scope>
    <source>
        <strain evidence="2">ChiHjej13B12-9602</strain>
    </source>
</reference>